<reference evidence="2 3" key="1">
    <citation type="submission" date="2016-01" db="EMBL/GenBank/DDBJ databases">
        <title>Draft genome sequences of Microbacterium laevaniformans LCDC 91-0039 and the type strain of Microbacterium hominis LCDC 84-209.</title>
        <authorList>
            <person name="Bernier A.-M."/>
            <person name="Bernard K."/>
        </authorList>
    </citation>
    <scope>NUCLEOTIDE SEQUENCE [LARGE SCALE GENOMIC DNA]</scope>
    <source>
        <strain evidence="2 3">LCDC 91-0039</strain>
    </source>
</reference>
<keyword evidence="3" id="KW-1185">Reference proteome</keyword>
<proteinExistence type="predicted"/>
<sequence length="417" mass="45312">MLRRRRSALGTLERVERGAQHRGGTPAIQPAARTCDVVGAGLEFTEAVAQRLSLLRARRGGHDRGVRSGRGGETLLGRRARELRLFDAVPRAAVRPREILATGRHGRRRGIRAPRVGVRCKLRSARVLVSVVAGAVLRLADIEIVSSGQPLTLLEERARTRVDSSQSRLRLSAPAIELITVLLESTRTEERAQQALALLTGGEQKPRELVLRQKDHLLELLRVQTEDLAESLADRARFRRAPDPSSLDQLLQLRPRRLRRQSAPALGGAVVFRRPRHAPASHADGELQSHLGRVGEIRVVAAQTLLPAVVAGHAAIQGEADPVENARFAGAGTPGDQEESVGIERVEVDDLRVTEGPEAGELQTVELHANASTTTRSSSTSRSTSRSRSVSPSPSRTCDRNASNSSRSLRAARTRSV</sequence>
<evidence type="ECO:0000313" key="2">
    <source>
        <dbReference type="EMBL" id="KXZ58648.1"/>
    </source>
</evidence>
<evidence type="ECO:0000256" key="1">
    <source>
        <dbReference type="SAM" id="MobiDB-lite"/>
    </source>
</evidence>
<comment type="caution">
    <text evidence="2">The sequence shown here is derived from an EMBL/GenBank/DDBJ whole genome shotgun (WGS) entry which is preliminary data.</text>
</comment>
<organism evidence="2 3">
    <name type="scientific">Microbacterium laevaniformans</name>
    <dbReference type="NCBI Taxonomy" id="36807"/>
    <lineage>
        <taxon>Bacteria</taxon>
        <taxon>Bacillati</taxon>
        <taxon>Actinomycetota</taxon>
        <taxon>Actinomycetes</taxon>
        <taxon>Micrococcales</taxon>
        <taxon>Microbacteriaceae</taxon>
        <taxon>Microbacterium</taxon>
    </lineage>
</organism>
<dbReference type="Proteomes" id="UP000075357">
    <property type="component" value="Unassembled WGS sequence"/>
</dbReference>
<feature type="region of interest" description="Disordered" evidence="1">
    <location>
        <begin position="356"/>
        <end position="417"/>
    </location>
</feature>
<feature type="compositionally biased region" description="Low complexity" evidence="1">
    <location>
        <begin position="372"/>
        <end position="409"/>
    </location>
</feature>
<gene>
    <name evidence="2" type="ORF">Mlaev_02474</name>
</gene>
<evidence type="ECO:0000313" key="3">
    <source>
        <dbReference type="Proteomes" id="UP000075357"/>
    </source>
</evidence>
<accession>A0A150H9Y6</accession>
<name>A0A150H9Y6_9MICO</name>
<protein>
    <submittedName>
        <fullName evidence="2">Uncharacterized protein</fullName>
    </submittedName>
</protein>
<dbReference type="EMBL" id="LRAD01000054">
    <property type="protein sequence ID" value="KXZ58648.1"/>
    <property type="molecule type" value="Genomic_DNA"/>
</dbReference>
<dbReference type="AlphaFoldDB" id="A0A150H9Y6"/>